<dbReference type="EMBL" id="JAOWKX010000007">
    <property type="protein sequence ID" value="MCV2885817.1"/>
    <property type="molecule type" value="Genomic_DNA"/>
</dbReference>
<accession>A0ABT3AC17</accession>
<gene>
    <name evidence="1" type="ORF">OE749_14055</name>
</gene>
<keyword evidence="2" id="KW-1185">Reference proteome</keyword>
<dbReference type="NCBIfam" id="TIGR02444">
    <property type="entry name" value="TIGR02444 family protein"/>
    <property type="match status" value="1"/>
</dbReference>
<reference evidence="1 2" key="1">
    <citation type="submission" date="2022-10" db="EMBL/GenBank/DDBJ databases">
        <title>Aestuariibacter sp. AA17 isolated from Montipora capitata coral fragment.</title>
        <authorList>
            <person name="Emsley S.A."/>
            <person name="Pfannmuller K.M."/>
            <person name="Loughran R.M."/>
            <person name="Shlafstein M."/>
            <person name="Papke E."/>
            <person name="Saw J.H."/>
            <person name="Ushijima B."/>
            <person name="Videau P."/>
        </authorList>
    </citation>
    <scope>NUCLEOTIDE SEQUENCE [LARGE SCALE GENOMIC DNA]</scope>
    <source>
        <strain evidence="1 2">AA17</strain>
    </source>
</reference>
<organism evidence="1 2">
    <name type="scientific">Fluctibacter corallii</name>
    <dbReference type="NCBI Taxonomy" id="2984329"/>
    <lineage>
        <taxon>Bacteria</taxon>
        <taxon>Pseudomonadati</taxon>
        <taxon>Pseudomonadota</taxon>
        <taxon>Gammaproteobacteria</taxon>
        <taxon>Alteromonadales</taxon>
        <taxon>Alteromonadaceae</taxon>
        <taxon>Fluctibacter</taxon>
    </lineage>
</organism>
<evidence type="ECO:0000313" key="2">
    <source>
        <dbReference type="Proteomes" id="UP001652504"/>
    </source>
</evidence>
<proteinExistence type="predicted"/>
<dbReference type="RefSeq" id="WP_263713098.1">
    <property type="nucleotide sequence ID" value="NZ_JAOWKX010000007.1"/>
</dbReference>
<sequence length="163" mass="18802">MHDLTANSFWQFSLRFYGQENIEKTCITLQEQYGFNVNILLLCRFLEEFSLTLNSEQVGSLMQSISESETSLRAFRLRRKQAKGTKKYEVLLQQELEIEKVQQSALIRHVSDLDLTCSLFPNVASYATYKAIDLNKVTALVPLLNALSRYDLATFIYNSNDKI</sequence>
<comment type="caution">
    <text evidence="1">The sequence shown here is derived from an EMBL/GenBank/DDBJ whole genome shotgun (WGS) entry which is preliminary data.</text>
</comment>
<name>A0ABT3AC17_9ALTE</name>
<dbReference type="Proteomes" id="UP001652504">
    <property type="component" value="Unassembled WGS sequence"/>
</dbReference>
<dbReference type="InterPro" id="IPR012659">
    <property type="entry name" value="CHP02444"/>
</dbReference>
<dbReference type="Pfam" id="PF09523">
    <property type="entry name" value="DUF2390"/>
    <property type="match status" value="1"/>
</dbReference>
<protein>
    <submittedName>
        <fullName evidence="1">TIGR02444 family protein</fullName>
    </submittedName>
</protein>
<evidence type="ECO:0000313" key="1">
    <source>
        <dbReference type="EMBL" id="MCV2885817.1"/>
    </source>
</evidence>